<dbReference type="EMBL" id="BART01032350">
    <property type="protein sequence ID" value="GAH10012.1"/>
    <property type="molecule type" value="Genomic_DNA"/>
</dbReference>
<accession>X1CQC8</accession>
<dbReference type="AlphaFoldDB" id="X1CQC8"/>
<evidence type="ECO:0000313" key="1">
    <source>
        <dbReference type="EMBL" id="GAH10012.1"/>
    </source>
</evidence>
<comment type="caution">
    <text evidence="1">The sequence shown here is derived from an EMBL/GenBank/DDBJ whole genome shotgun (WGS) entry which is preliminary data.</text>
</comment>
<organism evidence="1">
    <name type="scientific">marine sediment metagenome</name>
    <dbReference type="NCBI Taxonomy" id="412755"/>
    <lineage>
        <taxon>unclassified sequences</taxon>
        <taxon>metagenomes</taxon>
        <taxon>ecological metagenomes</taxon>
    </lineage>
</organism>
<sequence>MNLLDNEKIIIESIPEKMIKVLYDFPGQFKAAENIIRREKLSFDKKFKNALIPGVGGNSSEKRPYIPDNIK</sequence>
<gene>
    <name evidence="1" type="ORF">S01H4_55935</name>
</gene>
<name>X1CQC8_9ZZZZ</name>
<proteinExistence type="predicted"/>
<reference evidence="1" key="1">
    <citation type="journal article" date="2014" name="Front. Microbiol.">
        <title>High frequency of phylogenetically diverse reductive dehalogenase-homologous genes in deep subseafloor sedimentary metagenomes.</title>
        <authorList>
            <person name="Kawai M."/>
            <person name="Futagami T."/>
            <person name="Toyoda A."/>
            <person name="Takaki Y."/>
            <person name="Nishi S."/>
            <person name="Hori S."/>
            <person name="Arai W."/>
            <person name="Tsubouchi T."/>
            <person name="Morono Y."/>
            <person name="Uchiyama I."/>
            <person name="Ito T."/>
            <person name="Fujiyama A."/>
            <person name="Inagaki F."/>
            <person name="Takami H."/>
        </authorList>
    </citation>
    <scope>NUCLEOTIDE SEQUENCE</scope>
    <source>
        <strain evidence="1">Expedition CK06-06</strain>
    </source>
</reference>
<protein>
    <submittedName>
        <fullName evidence="1">Uncharacterized protein</fullName>
    </submittedName>
</protein>